<dbReference type="SMART" id="SM00316">
    <property type="entry name" value="S1"/>
    <property type="match status" value="2"/>
</dbReference>
<proteinExistence type="inferred from homology"/>
<dbReference type="PIRSF" id="PIRSF012524">
    <property type="entry name" value="YitL_S1"/>
    <property type="match status" value="1"/>
</dbReference>
<dbReference type="Gene3D" id="1.10.10.10">
    <property type="entry name" value="Winged helix-like DNA-binding domain superfamily/Winged helix DNA-binding domain"/>
    <property type="match status" value="1"/>
</dbReference>
<name>A0A1W2CMJ4_9SPHI</name>
<dbReference type="EMBL" id="FWXT01000002">
    <property type="protein sequence ID" value="SMC86204.1"/>
    <property type="molecule type" value="Genomic_DNA"/>
</dbReference>
<evidence type="ECO:0000313" key="3">
    <source>
        <dbReference type="EMBL" id="SMC86204.1"/>
    </source>
</evidence>
<comment type="similarity">
    <text evidence="1">Belongs to the CvfB family.</text>
</comment>
<feature type="domain" description="S1 motif" evidence="2">
    <location>
        <begin position="68"/>
        <end position="131"/>
    </location>
</feature>
<protein>
    <recommendedName>
        <fullName evidence="2">S1 motif domain-containing protein</fullName>
    </recommendedName>
</protein>
<evidence type="ECO:0000256" key="1">
    <source>
        <dbReference type="PIRNR" id="PIRNR012524"/>
    </source>
</evidence>
<dbReference type="STRING" id="151894.SAMN04488524_2992"/>
<dbReference type="Pfam" id="PF17783">
    <property type="entry name" value="WHD_CvfB"/>
    <property type="match status" value="1"/>
</dbReference>
<dbReference type="InterPro" id="IPR040764">
    <property type="entry name" value="CvfB_WH"/>
</dbReference>
<organism evidence="3 4">
    <name type="scientific">Pedobacter africanus</name>
    <dbReference type="NCBI Taxonomy" id="151894"/>
    <lineage>
        <taxon>Bacteria</taxon>
        <taxon>Pseudomonadati</taxon>
        <taxon>Bacteroidota</taxon>
        <taxon>Sphingobacteriia</taxon>
        <taxon>Sphingobacteriales</taxon>
        <taxon>Sphingobacteriaceae</taxon>
        <taxon>Pedobacter</taxon>
    </lineage>
</organism>
<dbReference type="PANTHER" id="PTHR37296">
    <property type="entry name" value="CONSERVED VIRULENCE FACTOR B"/>
    <property type="match status" value="1"/>
</dbReference>
<dbReference type="InterPro" id="IPR003029">
    <property type="entry name" value="S1_domain"/>
</dbReference>
<dbReference type="AlphaFoldDB" id="A0A1W2CMJ4"/>
<evidence type="ECO:0000259" key="2">
    <source>
        <dbReference type="SMART" id="SM00316"/>
    </source>
</evidence>
<dbReference type="Pfam" id="PF13509">
    <property type="entry name" value="S1_2"/>
    <property type="match status" value="1"/>
</dbReference>
<dbReference type="InterPro" id="IPR039566">
    <property type="entry name" value="CvfB_S1_st"/>
</dbReference>
<dbReference type="PANTHER" id="PTHR37296:SF1">
    <property type="entry name" value="CONSERVED VIRULENCE FACTOR B"/>
    <property type="match status" value="1"/>
</dbReference>
<dbReference type="InterPro" id="IPR036388">
    <property type="entry name" value="WH-like_DNA-bd_sf"/>
</dbReference>
<keyword evidence="4" id="KW-1185">Reference proteome</keyword>
<dbReference type="Gene3D" id="2.40.50.140">
    <property type="entry name" value="Nucleic acid-binding proteins"/>
    <property type="match status" value="1"/>
</dbReference>
<evidence type="ECO:0000313" key="4">
    <source>
        <dbReference type="Proteomes" id="UP000192756"/>
    </source>
</evidence>
<feature type="domain" description="S1 motif" evidence="2">
    <location>
        <begin position="144"/>
        <end position="206"/>
    </location>
</feature>
<dbReference type="InterPro" id="IPR014464">
    <property type="entry name" value="CvfB_fam"/>
</dbReference>
<dbReference type="Proteomes" id="UP000192756">
    <property type="component" value="Unassembled WGS sequence"/>
</dbReference>
<gene>
    <name evidence="3" type="ORF">SAMN04488524_2992</name>
</gene>
<accession>A0A1W2CMJ4</accession>
<dbReference type="RefSeq" id="WP_084239817.1">
    <property type="nucleotide sequence ID" value="NZ_FWXT01000002.1"/>
</dbReference>
<sequence length="282" mass="31995">MIAIGQYNDLRIIRKTEEGLVLTEGEKEILLPYVDVPKNAEIGDNLNLFVFMQKDGRLQATSKRPLACVGDFAYLTVVDETEDGGVFMDIGIGKDIYVPKREQKRPMFRGDKHVVYVFLDESNDRMLASSKLINYVEEEEIDLEEGDEVSLLIADRSDLGYNAIIDNKYIGLLYTNELFDELNPGETRKGWIKKIRVEGKIDLSLQPMGYGHILETKDVILEDLKYSGGVISLGDKSSPEAIYQYFKISKSAFKKAIGGLYKDRLITISDHEIRLNIDHEAE</sequence>
<dbReference type="GO" id="GO:0003676">
    <property type="term" value="F:nucleic acid binding"/>
    <property type="evidence" value="ECO:0007669"/>
    <property type="project" value="InterPro"/>
</dbReference>
<reference evidence="4" key="1">
    <citation type="submission" date="2017-04" db="EMBL/GenBank/DDBJ databases">
        <authorList>
            <person name="Varghese N."/>
            <person name="Submissions S."/>
        </authorList>
    </citation>
    <scope>NUCLEOTIDE SEQUENCE [LARGE SCALE GENOMIC DNA]</scope>
    <source>
        <strain evidence="4">DSM 12126</strain>
    </source>
</reference>
<dbReference type="OrthoDB" id="9801597at2"/>
<dbReference type="InterPro" id="IPR012340">
    <property type="entry name" value="NA-bd_OB-fold"/>
</dbReference>